<dbReference type="AlphaFoldDB" id="A0A941ISC2"/>
<dbReference type="SUPFAM" id="SSF160631">
    <property type="entry name" value="SMI1/KNR4-like"/>
    <property type="match status" value="1"/>
</dbReference>
<dbReference type="InterPro" id="IPR018958">
    <property type="entry name" value="Knr4/Smi1-like_dom"/>
</dbReference>
<gene>
    <name evidence="2" type="ORF">KDL01_41410</name>
</gene>
<organism evidence="2 3">
    <name type="scientific">Actinospica durhamensis</name>
    <dbReference type="NCBI Taxonomy" id="1508375"/>
    <lineage>
        <taxon>Bacteria</taxon>
        <taxon>Bacillati</taxon>
        <taxon>Actinomycetota</taxon>
        <taxon>Actinomycetes</taxon>
        <taxon>Catenulisporales</taxon>
        <taxon>Actinospicaceae</taxon>
        <taxon>Actinospica</taxon>
    </lineage>
</organism>
<evidence type="ECO:0000313" key="3">
    <source>
        <dbReference type="Proteomes" id="UP000675781"/>
    </source>
</evidence>
<dbReference type="SMART" id="SM00860">
    <property type="entry name" value="SMI1_KNR4"/>
    <property type="match status" value="1"/>
</dbReference>
<accession>A0A941ISC2</accession>
<protein>
    <submittedName>
        <fullName evidence="2">SMI1/KNR4 family protein</fullName>
    </submittedName>
</protein>
<feature type="domain" description="Knr4/Smi1-like" evidence="1">
    <location>
        <begin position="29"/>
        <end position="152"/>
    </location>
</feature>
<dbReference type="EMBL" id="JAGSOG010000617">
    <property type="protein sequence ID" value="MBR7839775.1"/>
    <property type="molecule type" value="Genomic_DNA"/>
</dbReference>
<sequence>MDEFDDLVSRVRSWATATAEERGANLPEPATAEQIAAAESILGYALHPLLKRLFQEVANGGYGPEHWRLMPLERLTLCPHVDAPPDQPRAWPDQVLAVMDVGCAMLAAVDCADGRGGQVLLMDPNAFDSGQPEAWYLEAATLPQWLEGWLDGSSWLCEQDDPEDIAWPTPWDDAAARLGQKIQPNGSH</sequence>
<dbReference type="Proteomes" id="UP000675781">
    <property type="component" value="Unassembled WGS sequence"/>
</dbReference>
<evidence type="ECO:0000259" key="1">
    <source>
        <dbReference type="SMART" id="SM00860"/>
    </source>
</evidence>
<comment type="caution">
    <text evidence="2">The sequence shown here is derived from an EMBL/GenBank/DDBJ whole genome shotgun (WGS) entry which is preliminary data.</text>
</comment>
<dbReference type="InterPro" id="IPR037883">
    <property type="entry name" value="Knr4/Smi1-like_sf"/>
</dbReference>
<reference evidence="2" key="1">
    <citation type="submission" date="2021-04" db="EMBL/GenBank/DDBJ databases">
        <title>Genome based classification of Actinospica acidithermotolerans sp. nov., an actinobacterium isolated from an Indonesian hot spring.</title>
        <authorList>
            <person name="Kusuma A.B."/>
            <person name="Putra K.E."/>
            <person name="Nafisah S."/>
            <person name="Loh J."/>
            <person name="Nouioui I."/>
            <person name="Goodfellow M."/>
        </authorList>
    </citation>
    <scope>NUCLEOTIDE SEQUENCE</scope>
    <source>
        <strain evidence="2">CSCA 57</strain>
    </source>
</reference>
<name>A0A941ISC2_9ACTN</name>
<evidence type="ECO:0000313" key="2">
    <source>
        <dbReference type="EMBL" id="MBR7839775.1"/>
    </source>
</evidence>
<dbReference type="Pfam" id="PF09346">
    <property type="entry name" value="SMI1_KNR4"/>
    <property type="match status" value="1"/>
</dbReference>
<keyword evidence="3" id="KW-1185">Reference proteome</keyword>
<proteinExistence type="predicted"/>
<dbReference type="RefSeq" id="WP_212534189.1">
    <property type="nucleotide sequence ID" value="NZ_JAGSOG010000617.1"/>
</dbReference>